<dbReference type="Pfam" id="PF02209">
    <property type="entry name" value="VHP"/>
    <property type="match status" value="1"/>
</dbReference>
<evidence type="ECO:0000256" key="2">
    <source>
        <dbReference type="ARBA" id="ARBA00004245"/>
    </source>
</evidence>
<feature type="compositionally biased region" description="Acidic residues" evidence="7">
    <location>
        <begin position="210"/>
        <end position="224"/>
    </location>
</feature>
<dbReference type="GO" id="GO:0008154">
    <property type="term" value="P:actin polymerization or depolymerization"/>
    <property type="evidence" value="ECO:0007669"/>
    <property type="project" value="TreeGrafter"/>
</dbReference>
<dbReference type="Gene3D" id="1.10.950.10">
    <property type="entry name" value="Villin headpiece domain"/>
    <property type="match status" value="1"/>
</dbReference>
<dbReference type="SUPFAM" id="SSF55753">
    <property type="entry name" value="Actin depolymerizing proteins"/>
    <property type="match status" value="2"/>
</dbReference>
<keyword evidence="3" id="KW-0963">Cytoplasm</keyword>
<evidence type="ECO:0000256" key="4">
    <source>
        <dbReference type="ARBA" id="ARBA00022737"/>
    </source>
</evidence>
<dbReference type="GO" id="GO:0015629">
    <property type="term" value="C:actin cytoskeleton"/>
    <property type="evidence" value="ECO:0007669"/>
    <property type="project" value="TreeGrafter"/>
</dbReference>
<dbReference type="FunFam" id="1.10.950.10:FF:000003">
    <property type="entry name" value="supervillin isoform X2"/>
    <property type="match status" value="1"/>
</dbReference>
<dbReference type="PANTHER" id="PTHR11977:SF45">
    <property type="entry name" value="SUPERVILLIN"/>
    <property type="match status" value="1"/>
</dbReference>
<name>A0A7G3AAE6_LUTLO</name>
<dbReference type="InterPro" id="IPR003128">
    <property type="entry name" value="Villin_headpiece"/>
</dbReference>
<evidence type="ECO:0000256" key="3">
    <source>
        <dbReference type="ARBA" id="ARBA00022490"/>
    </source>
</evidence>
<dbReference type="GO" id="GO:0051014">
    <property type="term" value="P:actin filament severing"/>
    <property type="evidence" value="ECO:0007669"/>
    <property type="project" value="TreeGrafter"/>
</dbReference>
<dbReference type="GO" id="GO:0016020">
    <property type="term" value="C:membrane"/>
    <property type="evidence" value="ECO:0007669"/>
    <property type="project" value="UniProtKB-SubCell"/>
</dbReference>
<dbReference type="PANTHER" id="PTHR11977">
    <property type="entry name" value="VILLIN"/>
    <property type="match status" value="1"/>
</dbReference>
<feature type="domain" description="HP" evidence="8">
    <location>
        <begin position="275"/>
        <end position="338"/>
    </location>
</feature>
<proteinExistence type="predicted"/>
<accession>A0A7G3AAE6</accession>
<evidence type="ECO:0000259" key="8">
    <source>
        <dbReference type="PROSITE" id="PS51089"/>
    </source>
</evidence>
<dbReference type="AlphaFoldDB" id="A0A7G3AAE6"/>
<dbReference type="GO" id="GO:0051015">
    <property type="term" value="F:actin filament binding"/>
    <property type="evidence" value="ECO:0007669"/>
    <property type="project" value="InterPro"/>
</dbReference>
<evidence type="ECO:0000256" key="6">
    <source>
        <dbReference type="ARBA" id="ARBA00023212"/>
    </source>
</evidence>
<protein>
    <submittedName>
        <fullName evidence="9">Putative actin regulatory protein supervillin gelsolin/villin family</fullName>
    </submittedName>
</protein>
<sequence>MAQLRSRTCFILIHGVLQEIRIWTGCKATDNTQKITKNAAEKIKEQCSKEFFSSATNSDEISIKIDYEGSESDEFFDAVGGKKREEYFSLLELEDHITDFTPRLFHFSRTDGAFKAVELFSQLRTREHATPYPFSQLDLYGARQPTIFLLDAGEKLWLWMGWWPKEDSDSSEDSDNELVNRAGETRWLGERRAALATALGYWKAKKEAQREEDESGSGSDDESGSDAGNVVWAGLEPLEFISHFPDWTAHPHVEEINRMDGRSEELVSIGQYLSQITQREYPLETLLARPLPEGVDPTRLELYLSPEDFEEALGMGRSDFHELPFWKQTKLKKEIGLF</sequence>
<dbReference type="InterPro" id="IPR007122">
    <property type="entry name" value="Villin/Gelsolin"/>
</dbReference>
<dbReference type="GO" id="GO:0051016">
    <property type="term" value="P:barbed-end actin filament capping"/>
    <property type="evidence" value="ECO:0007669"/>
    <property type="project" value="TreeGrafter"/>
</dbReference>
<evidence type="ECO:0000313" key="9">
    <source>
        <dbReference type="EMBL" id="MBC1169047.1"/>
    </source>
</evidence>
<evidence type="ECO:0000256" key="7">
    <source>
        <dbReference type="SAM" id="MobiDB-lite"/>
    </source>
</evidence>
<keyword evidence="4" id="KW-0677">Repeat</keyword>
<dbReference type="GO" id="GO:0005737">
    <property type="term" value="C:cytoplasm"/>
    <property type="evidence" value="ECO:0007669"/>
    <property type="project" value="TreeGrafter"/>
</dbReference>
<dbReference type="VEuPathDB" id="VectorBase:LLONM1_009995"/>
<comment type="subcellular location">
    <subcellularLocation>
        <location evidence="2">Cytoplasm</location>
        <location evidence="2">Cytoskeleton</location>
    </subcellularLocation>
    <subcellularLocation>
        <location evidence="1">Membrane</location>
        <topology evidence="1">Peripheral membrane protein</topology>
    </subcellularLocation>
</comment>
<evidence type="ECO:0000256" key="5">
    <source>
        <dbReference type="ARBA" id="ARBA00023136"/>
    </source>
</evidence>
<organism evidence="9">
    <name type="scientific">Lutzomyia longipalpis</name>
    <name type="common">Sand fly</name>
    <dbReference type="NCBI Taxonomy" id="7200"/>
    <lineage>
        <taxon>Eukaryota</taxon>
        <taxon>Metazoa</taxon>
        <taxon>Ecdysozoa</taxon>
        <taxon>Arthropoda</taxon>
        <taxon>Hexapoda</taxon>
        <taxon>Insecta</taxon>
        <taxon>Pterygota</taxon>
        <taxon>Neoptera</taxon>
        <taxon>Endopterygota</taxon>
        <taxon>Diptera</taxon>
        <taxon>Nematocera</taxon>
        <taxon>Psychodoidea</taxon>
        <taxon>Psychodidae</taxon>
        <taxon>Lutzomyia</taxon>
        <taxon>Lutzomyia</taxon>
    </lineage>
</organism>
<dbReference type="EMBL" id="GITU01000344">
    <property type="protein sequence ID" value="MBC1169047.1"/>
    <property type="molecule type" value="Transcribed_RNA"/>
</dbReference>
<evidence type="ECO:0000256" key="1">
    <source>
        <dbReference type="ARBA" id="ARBA00004170"/>
    </source>
</evidence>
<feature type="region of interest" description="Disordered" evidence="7">
    <location>
        <begin position="206"/>
        <end position="228"/>
    </location>
</feature>
<dbReference type="InterPro" id="IPR029006">
    <property type="entry name" value="ADF-H/Gelsolin-like_dom_sf"/>
</dbReference>
<keyword evidence="6" id="KW-0206">Cytoskeleton</keyword>
<dbReference type="SMART" id="SM00153">
    <property type="entry name" value="VHP"/>
    <property type="match status" value="1"/>
</dbReference>
<dbReference type="SUPFAM" id="SSF47050">
    <property type="entry name" value="VHP, Villin headpiece domain"/>
    <property type="match status" value="1"/>
</dbReference>
<dbReference type="Gene3D" id="3.40.20.10">
    <property type="entry name" value="Severin"/>
    <property type="match status" value="2"/>
</dbReference>
<reference evidence="9" key="1">
    <citation type="journal article" date="2020" name="BMC">
        <title>Leishmania infection induces a limited differential gene expression in the sand fly midgut.</title>
        <authorList>
            <person name="Coutinho-Abreu I.V."/>
            <person name="Serafim T.D."/>
            <person name="Meneses C."/>
            <person name="Kamhawi S."/>
            <person name="Oliveira F."/>
            <person name="Valenzuela J.G."/>
        </authorList>
    </citation>
    <scope>NUCLEOTIDE SEQUENCE</scope>
    <source>
        <strain evidence="9">Jacobina</strain>
        <tissue evidence="9">Midgut</tissue>
    </source>
</reference>
<dbReference type="GO" id="GO:0005546">
    <property type="term" value="F:phosphatidylinositol-4,5-bisphosphate binding"/>
    <property type="evidence" value="ECO:0007669"/>
    <property type="project" value="TreeGrafter"/>
</dbReference>
<keyword evidence="5" id="KW-0472">Membrane</keyword>
<dbReference type="InterPro" id="IPR036886">
    <property type="entry name" value="Villin_headpiece_dom_sf"/>
</dbReference>
<dbReference type="PROSITE" id="PS51089">
    <property type="entry name" value="HP"/>
    <property type="match status" value="1"/>
</dbReference>